<organism evidence="2 3">
    <name type="scientific">Streptomyces tremellae</name>
    <dbReference type="NCBI Taxonomy" id="1124239"/>
    <lineage>
        <taxon>Bacteria</taxon>
        <taxon>Bacillati</taxon>
        <taxon>Actinomycetota</taxon>
        <taxon>Actinomycetes</taxon>
        <taxon>Kitasatosporales</taxon>
        <taxon>Streptomycetaceae</taxon>
        <taxon>Streptomyces</taxon>
    </lineage>
</organism>
<keyword evidence="3" id="KW-1185">Reference proteome</keyword>
<dbReference type="EMBL" id="BAABEP010000062">
    <property type="protein sequence ID" value="GAA3754243.1"/>
    <property type="molecule type" value="Genomic_DNA"/>
</dbReference>
<proteinExistence type="predicted"/>
<evidence type="ECO:0000256" key="1">
    <source>
        <dbReference type="SAM" id="MobiDB-lite"/>
    </source>
</evidence>
<name>A0ABP7G210_9ACTN</name>
<feature type="region of interest" description="Disordered" evidence="1">
    <location>
        <begin position="1"/>
        <end position="55"/>
    </location>
</feature>
<comment type="caution">
    <text evidence="2">The sequence shown here is derived from an EMBL/GenBank/DDBJ whole genome shotgun (WGS) entry which is preliminary data.</text>
</comment>
<dbReference type="Proteomes" id="UP001499884">
    <property type="component" value="Unassembled WGS sequence"/>
</dbReference>
<evidence type="ECO:0000313" key="2">
    <source>
        <dbReference type="EMBL" id="GAA3754243.1"/>
    </source>
</evidence>
<protein>
    <submittedName>
        <fullName evidence="2">Uncharacterized protein</fullName>
    </submittedName>
</protein>
<sequence>MANGGERAGEGRAKARRAPAPGGCGAPGSGMMTSLRPHRPACGGTSARILQKWNP</sequence>
<evidence type="ECO:0000313" key="3">
    <source>
        <dbReference type="Proteomes" id="UP001499884"/>
    </source>
</evidence>
<reference evidence="3" key="1">
    <citation type="journal article" date="2019" name="Int. J. Syst. Evol. Microbiol.">
        <title>The Global Catalogue of Microorganisms (GCM) 10K type strain sequencing project: providing services to taxonomists for standard genome sequencing and annotation.</title>
        <authorList>
            <consortium name="The Broad Institute Genomics Platform"/>
            <consortium name="The Broad Institute Genome Sequencing Center for Infectious Disease"/>
            <person name="Wu L."/>
            <person name="Ma J."/>
        </authorList>
    </citation>
    <scope>NUCLEOTIDE SEQUENCE [LARGE SCALE GENOMIC DNA]</scope>
    <source>
        <strain evidence="3">JCM 30846</strain>
    </source>
</reference>
<accession>A0ABP7G210</accession>
<gene>
    <name evidence="2" type="ORF">GCM10023082_57180</name>
</gene>